<keyword evidence="2" id="KW-1185">Reference proteome</keyword>
<dbReference type="AlphaFoldDB" id="A0A7J0EY77"/>
<accession>A0A7J0EY77</accession>
<gene>
    <name evidence="1" type="ORF">Acr_07g0011150</name>
</gene>
<sequence length="339" mass="36684">MSISTFGCVFWGPLPWARPMGSSFLKYGLSRIRARSLCIGSLKTMLIACLARDSKSTGFSFRFLNCPSPLVGVPMIFSPCLTSSSNRANISTQDMRSRRLAEGLSISTACCSNRWTHSFPSSELIESSRPSAPWSDLPSYNVNLGSVNFSGGSQSFDFSRERSLIPGCGFPFLDAGCTNHQACRNLLAFARRSSCQLIDPAFCLPGYYSFGWPHQLAVDHDLARGSTLAVLVSGWLIRPCLYGVAGSLPSTVDVSIWMRGLSEGTLSCKLPSVPCHPLGLSPVVAPHPSFQRSYYFELAKKRHLEGNDGLSLGGHSSVVVTSPSSYIEGLRARSMATVG</sequence>
<dbReference type="EMBL" id="BJWL01000007">
    <property type="protein sequence ID" value="GFY90919.1"/>
    <property type="molecule type" value="Genomic_DNA"/>
</dbReference>
<reference evidence="1 2" key="1">
    <citation type="submission" date="2019-07" db="EMBL/GenBank/DDBJ databases">
        <title>De Novo Assembly of kiwifruit Actinidia rufa.</title>
        <authorList>
            <person name="Sugita-Konishi S."/>
            <person name="Sato K."/>
            <person name="Mori E."/>
            <person name="Abe Y."/>
            <person name="Kisaki G."/>
            <person name="Hamano K."/>
            <person name="Suezawa K."/>
            <person name="Otani M."/>
            <person name="Fukuda T."/>
            <person name="Manabe T."/>
            <person name="Gomi K."/>
            <person name="Tabuchi M."/>
            <person name="Akimitsu K."/>
            <person name="Kataoka I."/>
        </authorList>
    </citation>
    <scope>NUCLEOTIDE SEQUENCE [LARGE SCALE GENOMIC DNA]</scope>
    <source>
        <strain evidence="2">cv. Fuchu</strain>
    </source>
</reference>
<protein>
    <submittedName>
        <fullName evidence="1">Uncharacterized protein</fullName>
    </submittedName>
</protein>
<evidence type="ECO:0000313" key="2">
    <source>
        <dbReference type="Proteomes" id="UP000585474"/>
    </source>
</evidence>
<proteinExistence type="predicted"/>
<name>A0A7J0EY77_9ERIC</name>
<evidence type="ECO:0000313" key="1">
    <source>
        <dbReference type="EMBL" id="GFY90919.1"/>
    </source>
</evidence>
<organism evidence="1 2">
    <name type="scientific">Actinidia rufa</name>
    <dbReference type="NCBI Taxonomy" id="165716"/>
    <lineage>
        <taxon>Eukaryota</taxon>
        <taxon>Viridiplantae</taxon>
        <taxon>Streptophyta</taxon>
        <taxon>Embryophyta</taxon>
        <taxon>Tracheophyta</taxon>
        <taxon>Spermatophyta</taxon>
        <taxon>Magnoliopsida</taxon>
        <taxon>eudicotyledons</taxon>
        <taxon>Gunneridae</taxon>
        <taxon>Pentapetalae</taxon>
        <taxon>asterids</taxon>
        <taxon>Ericales</taxon>
        <taxon>Actinidiaceae</taxon>
        <taxon>Actinidia</taxon>
    </lineage>
</organism>
<comment type="caution">
    <text evidence="1">The sequence shown here is derived from an EMBL/GenBank/DDBJ whole genome shotgun (WGS) entry which is preliminary data.</text>
</comment>
<dbReference type="Proteomes" id="UP000585474">
    <property type="component" value="Unassembled WGS sequence"/>
</dbReference>